<name>A0A1G2CX19_9BACT</name>
<gene>
    <name evidence="1" type="ORF">A2845_02575</name>
</gene>
<dbReference type="EMBL" id="MHLI01000015">
    <property type="protein sequence ID" value="OGZ05181.1"/>
    <property type="molecule type" value="Genomic_DNA"/>
</dbReference>
<dbReference type="InterPro" id="IPR023214">
    <property type="entry name" value="HAD_sf"/>
</dbReference>
<organism evidence="1 2">
    <name type="scientific">Candidatus Lloydbacteria bacterium RIFCSPHIGHO2_01_FULL_49_22</name>
    <dbReference type="NCBI Taxonomy" id="1798658"/>
    <lineage>
        <taxon>Bacteria</taxon>
        <taxon>Candidatus Lloydiibacteriota</taxon>
    </lineage>
</organism>
<proteinExistence type="predicted"/>
<dbReference type="Proteomes" id="UP000177122">
    <property type="component" value="Unassembled WGS sequence"/>
</dbReference>
<dbReference type="InterPro" id="IPR036412">
    <property type="entry name" value="HAD-like_sf"/>
</dbReference>
<protein>
    <recommendedName>
        <fullName evidence="3">FCP1 homology domain-containing protein</fullName>
    </recommendedName>
</protein>
<dbReference type="SUPFAM" id="SSF56784">
    <property type="entry name" value="HAD-like"/>
    <property type="match status" value="1"/>
</dbReference>
<dbReference type="Gene3D" id="3.40.50.1000">
    <property type="entry name" value="HAD superfamily/HAD-like"/>
    <property type="match status" value="1"/>
</dbReference>
<accession>A0A1G2CX19</accession>
<reference evidence="1 2" key="1">
    <citation type="journal article" date="2016" name="Nat. Commun.">
        <title>Thousands of microbial genomes shed light on interconnected biogeochemical processes in an aquifer system.</title>
        <authorList>
            <person name="Anantharaman K."/>
            <person name="Brown C.T."/>
            <person name="Hug L.A."/>
            <person name="Sharon I."/>
            <person name="Castelle C.J."/>
            <person name="Probst A.J."/>
            <person name="Thomas B.C."/>
            <person name="Singh A."/>
            <person name="Wilkins M.J."/>
            <person name="Karaoz U."/>
            <person name="Brodie E.L."/>
            <person name="Williams K.H."/>
            <person name="Hubbard S.S."/>
            <person name="Banfield J.F."/>
        </authorList>
    </citation>
    <scope>NUCLEOTIDE SEQUENCE [LARGE SCALE GENOMIC DNA]</scope>
</reference>
<evidence type="ECO:0008006" key="3">
    <source>
        <dbReference type="Google" id="ProtNLM"/>
    </source>
</evidence>
<dbReference type="AlphaFoldDB" id="A0A1G2CX19"/>
<sequence length="180" mass="20343">MKPIVFLDFDRTIFDTDQLYAWIGPNRFERILALTSGEIAPPDFASYLYPDTVNFLKRVRLTHRIVILTYAVNVVLQRKKLRGSGIIPLVDDVIITQGSTDNLTGKGEEASKYLSRVGDPGWEHTFVDDSPQNIDEVKRKNPDIRCIRIDRVPLAQGMLHDALLAPDQVVVDLAQLESIL</sequence>
<comment type="caution">
    <text evidence="1">The sequence shown here is derived from an EMBL/GenBank/DDBJ whole genome shotgun (WGS) entry which is preliminary data.</text>
</comment>
<evidence type="ECO:0000313" key="2">
    <source>
        <dbReference type="Proteomes" id="UP000177122"/>
    </source>
</evidence>
<evidence type="ECO:0000313" key="1">
    <source>
        <dbReference type="EMBL" id="OGZ05181.1"/>
    </source>
</evidence>